<dbReference type="EMBL" id="VUNS01000015">
    <property type="protein sequence ID" value="MST98059.1"/>
    <property type="molecule type" value="Genomic_DNA"/>
</dbReference>
<dbReference type="Gene3D" id="3.40.50.300">
    <property type="entry name" value="P-loop containing nucleotide triphosphate hydrolases"/>
    <property type="match status" value="1"/>
</dbReference>
<reference evidence="1 2" key="1">
    <citation type="submission" date="2019-08" db="EMBL/GenBank/DDBJ databases">
        <title>In-depth cultivation of the pig gut microbiome towards novel bacterial diversity and tailored functional studies.</title>
        <authorList>
            <person name="Wylensek D."/>
            <person name="Hitch T.C.A."/>
            <person name="Clavel T."/>
        </authorList>
    </citation>
    <scope>NUCLEOTIDE SEQUENCE [LARGE SCALE GENOMIC DNA]</scope>
    <source>
        <strain evidence="1 2">BBE-744-WT-12</strain>
    </source>
</reference>
<organism evidence="1 2">
    <name type="scientific">Victivallis lenta</name>
    <dbReference type="NCBI Taxonomy" id="2606640"/>
    <lineage>
        <taxon>Bacteria</taxon>
        <taxon>Pseudomonadati</taxon>
        <taxon>Lentisphaerota</taxon>
        <taxon>Lentisphaeria</taxon>
        <taxon>Victivallales</taxon>
        <taxon>Victivallaceae</taxon>
        <taxon>Victivallis</taxon>
    </lineage>
</organism>
<dbReference type="InterPro" id="IPR027417">
    <property type="entry name" value="P-loop_NTPase"/>
</dbReference>
<dbReference type="AlphaFoldDB" id="A0A844G6X1"/>
<dbReference type="Proteomes" id="UP000435649">
    <property type="component" value="Unassembled WGS sequence"/>
</dbReference>
<keyword evidence="2" id="KW-1185">Reference proteome</keyword>
<protein>
    <recommendedName>
        <fullName evidence="3">Hpr(Ser) kinase/phosphatase</fullName>
    </recommendedName>
</protein>
<sequence>METERRFEIELPDSGRIVWRFQGDVPVSRLKTLRRLIKPSAVAPASPVATEVSVRRRPFTEREEFGTAPSRTILRTHRLSARMTAADRVEILLHETGDETLLRELYTLQRIIWYGFLPLLLRRKLLVLHGSLLALDGRGVLLCGSSGSGKSTCARRVPAPWRALADDAVLVSAAEDGIYAQGLPTWSRLLPDRTGPRVDVNDRVELSGLYHLAQSPEDRIGTLTGSEAINVVIRSFLDFSGIWKIHPGNALRRDISLAAMDFAQYANRRADTGRLHCTLHGEFWKELEGRLSAAPLIRRSETEASYGVSSH</sequence>
<gene>
    <name evidence="1" type="ORF">FYJ85_13530</name>
</gene>
<proteinExistence type="predicted"/>
<comment type="caution">
    <text evidence="1">The sequence shown here is derived from an EMBL/GenBank/DDBJ whole genome shotgun (WGS) entry which is preliminary data.</text>
</comment>
<dbReference type="RefSeq" id="WP_154419217.1">
    <property type="nucleotide sequence ID" value="NZ_VUNS01000015.1"/>
</dbReference>
<evidence type="ECO:0008006" key="3">
    <source>
        <dbReference type="Google" id="ProtNLM"/>
    </source>
</evidence>
<dbReference type="SUPFAM" id="SSF53795">
    <property type="entry name" value="PEP carboxykinase-like"/>
    <property type="match status" value="1"/>
</dbReference>
<evidence type="ECO:0000313" key="2">
    <source>
        <dbReference type="Proteomes" id="UP000435649"/>
    </source>
</evidence>
<evidence type="ECO:0000313" key="1">
    <source>
        <dbReference type="EMBL" id="MST98059.1"/>
    </source>
</evidence>
<name>A0A844G6X1_9BACT</name>
<accession>A0A844G6X1</accession>